<keyword evidence="2" id="KW-0378">Hydrolase</keyword>
<dbReference type="InterPro" id="IPR032466">
    <property type="entry name" value="Metal_Hydrolase"/>
</dbReference>
<dbReference type="RefSeq" id="WP_108887527.1">
    <property type="nucleotide sequence ID" value="NZ_OMOJ01000013.1"/>
</dbReference>
<dbReference type="SUPFAM" id="SSF51556">
    <property type="entry name" value="Metallo-dependent hydrolases"/>
    <property type="match status" value="1"/>
</dbReference>
<dbReference type="Proteomes" id="UP000244904">
    <property type="component" value="Unassembled WGS sequence"/>
</dbReference>
<dbReference type="InterPro" id="IPR052358">
    <property type="entry name" value="Aro_Compnd_Degr_Hydrolases"/>
</dbReference>
<accession>A0A2R8B0D9</accession>
<dbReference type="InterPro" id="IPR006680">
    <property type="entry name" value="Amidohydro-rel"/>
</dbReference>
<dbReference type="AlphaFoldDB" id="A0A2R8B0D9"/>
<dbReference type="EC" id="3.1.1.57" evidence="2"/>
<proteinExistence type="predicted"/>
<dbReference type="Gene3D" id="3.20.20.140">
    <property type="entry name" value="Metal-dependent hydrolases"/>
    <property type="match status" value="1"/>
</dbReference>
<sequence>MICDCHIHSFAKGITREGASYAPPEQDLADYWADEAQANGITRAVIVQASVDGTDNSAVLQALTAPPKGMETRGVAMISDKTEGLAEMTAAGVRAARIQDSAKLGISQLGQLPALAARVAEFDWHMELNTAPSRFDLVTDALRAMPEGQPLVLDHMGHIDPQSPKDLDALLALMETGRVWVKLAPTRVSALAHRYDDLETPITRLMAAFPERCLWGSDWPHVMTPPPVPRIAPMLDLCQRVLTPAQQGLLFDTNPAQLYRF</sequence>
<protein>
    <submittedName>
        <fullName evidence="2">2-pyrone-4,6-dicarbaxylate hydrolase</fullName>
        <ecNumber evidence="2">3.1.1.57</ecNumber>
    </submittedName>
</protein>
<dbReference type="Pfam" id="PF04909">
    <property type="entry name" value="Amidohydro_2"/>
    <property type="match status" value="1"/>
</dbReference>
<dbReference type="OrthoDB" id="9787654at2"/>
<gene>
    <name evidence="2" type="primary">ligI_2</name>
    <name evidence="2" type="ORF">PRI8871_03577</name>
</gene>
<dbReference type="PANTHER" id="PTHR35563:SF2">
    <property type="entry name" value="BARREL METAL-DEPENDENT HYDROLASE, PUTATIVE (AFU_ORTHOLOGUE AFUA_1G16240)-RELATED"/>
    <property type="match status" value="1"/>
</dbReference>
<dbReference type="PANTHER" id="PTHR35563">
    <property type="entry name" value="BARREL METAL-DEPENDENT HYDROLASE, PUTATIVE (AFU_ORTHOLOGUE AFUA_1G16240)-RELATED"/>
    <property type="match status" value="1"/>
</dbReference>
<name>A0A2R8B0D9_9RHOB</name>
<evidence type="ECO:0000313" key="2">
    <source>
        <dbReference type="EMBL" id="SPF81752.1"/>
    </source>
</evidence>
<reference evidence="3" key="1">
    <citation type="submission" date="2018-03" db="EMBL/GenBank/DDBJ databases">
        <authorList>
            <person name="Rodrigo-Torres L."/>
            <person name="Arahal R. D."/>
            <person name="Lucena T."/>
        </authorList>
    </citation>
    <scope>NUCLEOTIDE SEQUENCE [LARGE SCALE GENOMIC DNA]</scope>
    <source>
        <strain evidence="3">CECT 8871</strain>
    </source>
</reference>
<evidence type="ECO:0000259" key="1">
    <source>
        <dbReference type="Pfam" id="PF04909"/>
    </source>
</evidence>
<keyword evidence="3" id="KW-1185">Reference proteome</keyword>
<feature type="domain" description="Amidohydrolase-related" evidence="1">
    <location>
        <begin position="3"/>
        <end position="261"/>
    </location>
</feature>
<organism evidence="2 3">
    <name type="scientific">Pseudoprimorskyibacter insulae</name>
    <dbReference type="NCBI Taxonomy" id="1695997"/>
    <lineage>
        <taxon>Bacteria</taxon>
        <taxon>Pseudomonadati</taxon>
        <taxon>Pseudomonadota</taxon>
        <taxon>Alphaproteobacteria</taxon>
        <taxon>Rhodobacterales</taxon>
        <taxon>Paracoccaceae</taxon>
        <taxon>Pseudoprimorskyibacter</taxon>
    </lineage>
</organism>
<dbReference type="EMBL" id="OMOJ01000013">
    <property type="protein sequence ID" value="SPF81752.1"/>
    <property type="molecule type" value="Genomic_DNA"/>
</dbReference>
<evidence type="ECO:0000313" key="3">
    <source>
        <dbReference type="Proteomes" id="UP000244904"/>
    </source>
</evidence>
<dbReference type="GO" id="GO:0047554">
    <property type="term" value="F:2-pyrone-4,6-dicarboxylate lactonase activity"/>
    <property type="evidence" value="ECO:0007669"/>
    <property type="project" value="UniProtKB-EC"/>
</dbReference>